<dbReference type="Proteomes" id="UP000663829">
    <property type="component" value="Unassembled WGS sequence"/>
</dbReference>
<dbReference type="AlphaFoldDB" id="A0A814IQR3"/>
<dbReference type="OrthoDB" id="10056831at2759"/>
<gene>
    <name evidence="1" type="ORF">GPM918_LOCUS15069</name>
    <name evidence="2" type="ORF">SRO942_LOCUS15069</name>
</gene>
<evidence type="ECO:0000313" key="3">
    <source>
        <dbReference type="Proteomes" id="UP000663829"/>
    </source>
</evidence>
<keyword evidence="3" id="KW-1185">Reference proteome</keyword>
<name>A0A814IQR3_9BILA</name>
<evidence type="ECO:0000313" key="1">
    <source>
        <dbReference type="EMBL" id="CAF1026752.1"/>
    </source>
</evidence>
<dbReference type="Proteomes" id="UP000681722">
    <property type="component" value="Unassembled WGS sequence"/>
</dbReference>
<organism evidence="1 3">
    <name type="scientific">Didymodactylos carnosus</name>
    <dbReference type="NCBI Taxonomy" id="1234261"/>
    <lineage>
        <taxon>Eukaryota</taxon>
        <taxon>Metazoa</taxon>
        <taxon>Spiralia</taxon>
        <taxon>Gnathifera</taxon>
        <taxon>Rotifera</taxon>
        <taxon>Eurotatoria</taxon>
        <taxon>Bdelloidea</taxon>
        <taxon>Philodinida</taxon>
        <taxon>Philodinidae</taxon>
        <taxon>Didymodactylos</taxon>
    </lineage>
</organism>
<proteinExistence type="predicted"/>
<dbReference type="EMBL" id="CAJNOQ010003723">
    <property type="protein sequence ID" value="CAF1026752.1"/>
    <property type="molecule type" value="Genomic_DNA"/>
</dbReference>
<protein>
    <submittedName>
        <fullName evidence="1">Uncharacterized protein</fullName>
    </submittedName>
</protein>
<evidence type="ECO:0000313" key="2">
    <source>
        <dbReference type="EMBL" id="CAF3797857.1"/>
    </source>
</evidence>
<reference evidence="1" key="1">
    <citation type="submission" date="2021-02" db="EMBL/GenBank/DDBJ databases">
        <authorList>
            <person name="Nowell W R."/>
        </authorList>
    </citation>
    <scope>NUCLEOTIDE SEQUENCE</scope>
</reference>
<accession>A0A814IQR3</accession>
<sequence>MRRDVANYGSEIEATDELKDSAELRAYTDRLRVVLSSAHKSVRDNLDIAQQNQKILYDMHRKKVEFEVGDLVLTANTAGSALGKWAVPKLAPK</sequence>
<dbReference type="EMBL" id="CAJOBC010003723">
    <property type="protein sequence ID" value="CAF3797857.1"/>
    <property type="molecule type" value="Genomic_DNA"/>
</dbReference>
<comment type="caution">
    <text evidence="1">The sequence shown here is derived from an EMBL/GenBank/DDBJ whole genome shotgun (WGS) entry which is preliminary data.</text>
</comment>